<keyword evidence="8" id="KW-1185">Reference proteome</keyword>
<dbReference type="InterPro" id="IPR049557">
    <property type="entry name" value="Transketolase_CS"/>
</dbReference>
<dbReference type="GO" id="GO:0016740">
    <property type="term" value="F:transferase activity"/>
    <property type="evidence" value="ECO:0007669"/>
    <property type="project" value="UniProtKB-KW"/>
</dbReference>
<evidence type="ECO:0000256" key="2">
    <source>
        <dbReference type="ARBA" id="ARBA00007131"/>
    </source>
</evidence>
<keyword evidence="3" id="KW-0808">Transferase</keyword>
<dbReference type="PANTHER" id="PTHR47514:SF1">
    <property type="entry name" value="TRANSKETOLASE N-TERMINAL SECTION-RELATED"/>
    <property type="match status" value="1"/>
</dbReference>
<protein>
    <submittedName>
        <fullName evidence="7">Transketolase</fullName>
    </submittedName>
</protein>
<dbReference type="AlphaFoldDB" id="A0A1G6IF26"/>
<comment type="similarity">
    <text evidence="2">Belongs to the transketolase family.</text>
</comment>
<name>A0A1G6IF26_9ACTN</name>
<dbReference type="GO" id="GO:0000287">
    <property type="term" value="F:magnesium ion binding"/>
    <property type="evidence" value="ECO:0007669"/>
    <property type="project" value="UniProtKB-ARBA"/>
</dbReference>
<dbReference type="Proteomes" id="UP000198528">
    <property type="component" value="Unassembled WGS sequence"/>
</dbReference>
<evidence type="ECO:0000256" key="1">
    <source>
        <dbReference type="ARBA" id="ARBA00001964"/>
    </source>
</evidence>
<dbReference type="RefSeq" id="WP_090844966.1">
    <property type="nucleotide sequence ID" value="NZ_FMZL01000002.1"/>
</dbReference>
<organism evidence="7 8">
    <name type="scientific">Parafannyhessea umbonata</name>
    <dbReference type="NCBI Taxonomy" id="604330"/>
    <lineage>
        <taxon>Bacteria</taxon>
        <taxon>Bacillati</taxon>
        <taxon>Actinomycetota</taxon>
        <taxon>Coriobacteriia</taxon>
        <taxon>Coriobacteriales</taxon>
        <taxon>Atopobiaceae</taxon>
        <taxon>Parafannyhessea</taxon>
    </lineage>
</organism>
<dbReference type="PROSITE" id="PS00801">
    <property type="entry name" value="TRANSKETOLASE_1"/>
    <property type="match status" value="1"/>
</dbReference>
<dbReference type="CDD" id="cd02012">
    <property type="entry name" value="TPP_TK"/>
    <property type="match status" value="1"/>
</dbReference>
<evidence type="ECO:0000313" key="8">
    <source>
        <dbReference type="Proteomes" id="UP000198528"/>
    </source>
</evidence>
<accession>A0A1G6IF26</accession>
<evidence type="ECO:0000256" key="3">
    <source>
        <dbReference type="ARBA" id="ARBA00022679"/>
    </source>
</evidence>
<comment type="cofactor">
    <cofactor evidence="1">
        <name>thiamine diphosphate</name>
        <dbReference type="ChEBI" id="CHEBI:58937"/>
    </cofactor>
</comment>
<sequence>MNYKSLAYDLRKDTLDIIMSGGGGHIGGDMSEMEILVALYLAGQMNVSPENADDPNRDRFVLSKGHAVEAYYAVLAKAGFLDIDEVKEKFSKFGSQYIGHPNNHLPGIEMNSGSLGHGLPVSVGMALAGKMDGRDYRVYTLLGDGEFAEGSNWEALESGAMYGLDNLCAIIDRNHLQISGNTEDVMAHEKLAAKVAAFNWNVIDIEDANDLDQVTAALEEAKQCKGKPSFIIANTVKGCGSPVMENKASWHHHVPTPEEYDQIVKDLESRKEALQDA</sequence>
<reference evidence="8" key="1">
    <citation type="submission" date="2016-10" db="EMBL/GenBank/DDBJ databases">
        <authorList>
            <person name="Varghese N."/>
            <person name="Submissions S."/>
        </authorList>
    </citation>
    <scope>NUCLEOTIDE SEQUENCE [LARGE SCALE GENOMIC DNA]</scope>
    <source>
        <strain evidence="8">DSM 22619</strain>
    </source>
</reference>
<dbReference type="InterPro" id="IPR029061">
    <property type="entry name" value="THDP-binding"/>
</dbReference>
<dbReference type="EMBL" id="FMZL01000002">
    <property type="protein sequence ID" value="SDC05058.1"/>
    <property type="molecule type" value="Genomic_DNA"/>
</dbReference>
<dbReference type="Gene3D" id="3.40.50.970">
    <property type="match status" value="1"/>
</dbReference>
<evidence type="ECO:0000259" key="6">
    <source>
        <dbReference type="Pfam" id="PF00456"/>
    </source>
</evidence>
<evidence type="ECO:0000256" key="5">
    <source>
        <dbReference type="ARBA" id="ARBA00023052"/>
    </source>
</evidence>
<dbReference type="PANTHER" id="PTHR47514">
    <property type="entry name" value="TRANSKETOLASE N-TERMINAL SECTION-RELATED"/>
    <property type="match status" value="1"/>
</dbReference>
<evidence type="ECO:0000256" key="4">
    <source>
        <dbReference type="ARBA" id="ARBA00022723"/>
    </source>
</evidence>
<dbReference type="SUPFAM" id="SSF52518">
    <property type="entry name" value="Thiamin diphosphate-binding fold (THDP-binding)"/>
    <property type="match status" value="1"/>
</dbReference>
<dbReference type="InterPro" id="IPR005474">
    <property type="entry name" value="Transketolase_N"/>
</dbReference>
<gene>
    <name evidence="7" type="ORF">SAMN04487824_102147</name>
</gene>
<feature type="domain" description="Transketolase N-terminal" evidence="6">
    <location>
        <begin position="9"/>
        <end position="252"/>
    </location>
</feature>
<proteinExistence type="inferred from homology"/>
<dbReference type="STRING" id="604330.SAMN04489857_0320"/>
<dbReference type="Pfam" id="PF00456">
    <property type="entry name" value="Transketolase_N"/>
    <property type="match status" value="1"/>
</dbReference>
<keyword evidence="5" id="KW-0786">Thiamine pyrophosphate</keyword>
<keyword evidence="4" id="KW-0479">Metal-binding</keyword>
<evidence type="ECO:0000313" key="7">
    <source>
        <dbReference type="EMBL" id="SDC05058.1"/>
    </source>
</evidence>